<accession>A0A8J9ZGW9</accession>
<feature type="compositionally biased region" description="Basic residues" evidence="2">
    <location>
        <begin position="1"/>
        <end position="14"/>
    </location>
</feature>
<feature type="region of interest" description="Disordered" evidence="2">
    <location>
        <begin position="1"/>
        <end position="59"/>
    </location>
</feature>
<dbReference type="AlphaFoldDB" id="A0A8J9ZGW9"/>
<evidence type="ECO:0000313" key="4">
    <source>
        <dbReference type="Proteomes" id="UP000838412"/>
    </source>
</evidence>
<name>A0A8J9ZGW9_BRALA</name>
<dbReference type="EMBL" id="OV696687">
    <property type="protein sequence ID" value="CAH1254444.1"/>
    <property type="molecule type" value="Genomic_DNA"/>
</dbReference>
<feature type="coiled-coil region" evidence="1">
    <location>
        <begin position="61"/>
        <end position="97"/>
    </location>
</feature>
<reference evidence="3" key="1">
    <citation type="submission" date="2022-01" db="EMBL/GenBank/DDBJ databases">
        <authorList>
            <person name="Braso-Vives M."/>
        </authorList>
    </citation>
    <scope>NUCLEOTIDE SEQUENCE</scope>
</reference>
<evidence type="ECO:0000313" key="3">
    <source>
        <dbReference type="EMBL" id="CAH1254444.1"/>
    </source>
</evidence>
<proteinExistence type="predicted"/>
<organism evidence="3 4">
    <name type="scientific">Branchiostoma lanceolatum</name>
    <name type="common">Common lancelet</name>
    <name type="synonym">Amphioxus lanceolatum</name>
    <dbReference type="NCBI Taxonomy" id="7740"/>
    <lineage>
        <taxon>Eukaryota</taxon>
        <taxon>Metazoa</taxon>
        <taxon>Chordata</taxon>
        <taxon>Cephalochordata</taxon>
        <taxon>Leptocardii</taxon>
        <taxon>Amphioxiformes</taxon>
        <taxon>Branchiostomatidae</taxon>
        <taxon>Branchiostoma</taxon>
    </lineage>
</organism>
<gene>
    <name evidence="3" type="primary">Hypp1357</name>
    <name evidence="3" type="ORF">BLAG_LOCUS13851</name>
</gene>
<evidence type="ECO:0000256" key="1">
    <source>
        <dbReference type="SAM" id="Coils"/>
    </source>
</evidence>
<dbReference type="OrthoDB" id="10075480at2759"/>
<keyword evidence="4" id="KW-1185">Reference proteome</keyword>
<keyword evidence="1" id="KW-0175">Coiled coil</keyword>
<sequence length="266" mass="28941">MPPGSHPKKKRQRKCTGCGEPVSLHPPGTNGRFCEGLQTTPPAGGASPADKTPVEDPPLTLTDLQEKKAKLEEQLQMAELAREVAELEKKIQGMVVDQQASSLVPGAQGGSDALIPNLTGTGPPLHLGQSDITLEQLRSNNQLVAAVNTKYNAALGTGKKLERGKTLSPEFFVHSFETAEAKKYDDLSAVEFLVGMMGVLQHKDMTASELKGRLALLQFTCQKMARYKWSVVRSFHARPHRVLSAFRDSGLSTSRKCRNRTNTLIA</sequence>
<evidence type="ECO:0000256" key="2">
    <source>
        <dbReference type="SAM" id="MobiDB-lite"/>
    </source>
</evidence>
<dbReference type="Proteomes" id="UP000838412">
    <property type="component" value="Chromosome 2"/>
</dbReference>
<protein>
    <submittedName>
        <fullName evidence="3">Hypp1357 protein</fullName>
    </submittedName>
</protein>